<dbReference type="EMBL" id="FNXB01000090">
    <property type="protein sequence ID" value="SEI21580.1"/>
    <property type="molecule type" value="Genomic_DNA"/>
</dbReference>
<gene>
    <name evidence="2" type="ORF">RTCCBAU85039_6668</name>
    <name evidence="3" type="ORF">SAMN05216228_108011</name>
</gene>
<keyword evidence="5" id="KW-1185">Reference proteome</keyword>
<organism evidence="2 4">
    <name type="scientific">Rhizobium tibeticum</name>
    <dbReference type="NCBI Taxonomy" id="501024"/>
    <lineage>
        <taxon>Bacteria</taxon>
        <taxon>Pseudomonadati</taxon>
        <taxon>Pseudomonadota</taxon>
        <taxon>Alphaproteobacteria</taxon>
        <taxon>Hyphomicrobiales</taxon>
        <taxon>Rhizobiaceae</taxon>
        <taxon>Rhizobium/Agrobacterium group</taxon>
        <taxon>Rhizobium</taxon>
    </lineage>
</organism>
<evidence type="ECO:0000313" key="4">
    <source>
        <dbReference type="Proteomes" id="UP000183063"/>
    </source>
</evidence>
<reference evidence="2" key="1">
    <citation type="submission" date="2016-10" db="EMBL/GenBank/DDBJ databases">
        <authorList>
            <person name="de Groot N.N."/>
        </authorList>
    </citation>
    <scope>NUCLEOTIDE SEQUENCE [LARGE SCALE GENOMIC DNA]</scope>
    <source>
        <strain evidence="2">CCBAU85039</strain>
    </source>
</reference>
<feature type="compositionally biased region" description="Basic and acidic residues" evidence="1">
    <location>
        <begin position="122"/>
        <end position="132"/>
    </location>
</feature>
<evidence type="ECO:0000313" key="3">
    <source>
        <dbReference type="EMBL" id="SEP31487.1"/>
    </source>
</evidence>
<feature type="region of interest" description="Disordered" evidence="1">
    <location>
        <begin position="93"/>
        <end position="132"/>
    </location>
</feature>
<sequence>MVQILVSIAYKALPSIERRHYVTLPCDEQQEAGCYGKCAAKSQSTLNSLKLATTGHARFQWKSIRDQFGPQLAFLSIGYNSRSLSTASIETWHPEIASKPRRGHHAGNGQHRARRSHSHHRTFLDERPRVSW</sequence>
<name>A0A1H8WVL1_9HYPH</name>
<evidence type="ECO:0000313" key="2">
    <source>
        <dbReference type="EMBL" id="SEI21580.1"/>
    </source>
</evidence>
<reference evidence="4" key="2">
    <citation type="submission" date="2016-10" db="EMBL/GenBank/DDBJ databases">
        <authorList>
            <person name="Wibberg D."/>
        </authorList>
    </citation>
    <scope>NUCLEOTIDE SEQUENCE [LARGE SCALE GENOMIC DNA]</scope>
</reference>
<dbReference type="EMBL" id="FOCV01000080">
    <property type="protein sequence ID" value="SEP31487.1"/>
    <property type="molecule type" value="Genomic_DNA"/>
</dbReference>
<feature type="compositionally biased region" description="Basic residues" evidence="1">
    <location>
        <begin position="99"/>
        <end position="121"/>
    </location>
</feature>
<protein>
    <submittedName>
        <fullName evidence="2">Uncharacterized protein</fullName>
    </submittedName>
</protein>
<reference evidence="3 5" key="3">
    <citation type="submission" date="2016-10" db="EMBL/GenBank/DDBJ databases">
        <authorList>
            <person name="Varghese N."/>
            <person name="Submissions S."/>
        </authorList>
    </citation>
    <scope>NUCLEOTIDE SEQUENCE [LARGE SCALE GENOMIC DNA]</scope>
    <source>
        <strain evidence="3 5">CGMCC 1.7071</strain>
    </source>
</reference>
<evidence type="ECO:0000256" key="1">
    <source>
        <dbReference type="SAM" id="MobiDB-lite"/>
    </source>
</evidence>
<dbReference type="Proteomes" id="UP000198939">
    <property type="component" value="Unassembled WGS sequence"/>
</dbReference>
<accession>A0A1H8WVL1</accession>
<dbReference type="Proteomes" id="UP000183063">
    <property type="component" value="Unassembled WGS sequence"/>
</dbReference>
<dbReference type="AlphaFoldDB" id="A0A1H8WVL1"/>
<evidence type="ECO:0000313" key="5">
    <source>
        <dbReference type="Proteomes" id="UP000198939"/>
    </source>
</evidence>
<proteinExistence type="predicted"/>